<proteinExistence type="predicted"/>
<organism evidence="1 2">
    <name type="scientific">Coemansia helicoidea</name>
    <dbReference type="NCBI Taxonomy" id="1286919"/>
    <lineage>
        <taxon>Eukaryota</taxon>
        <taxon>Fungi</taxon>
        <taxon>Fungi incertae sedis</taxon>
        <taxon>Zoopagomycota</taxon>
        <taxon>Kickxellomycotina</taxon>
        <taxon>Kickxellomycetes</taxon>
        <taxon>Kickxellales</taxon>
        <taxon>Kickxellaceae</taxon>
        <taxon>Coemansia</taxon>
    </lineage>
</organism>
<evidence type="ECO:0000313" key="2">
    <source>
        <dbReference type="Proteomes" id="UP001140087"/>
    </source>
</evidence>
<dbReference type="Proteomes" id="UP001140087">
    <property type="component" value="Unassembled WGS sequence"/>
</dbReference>
<comment type="caution">
    <text evidence="1">The sequence shown here is derived from an EMBL/GenBank/DDBJ whole genome shotgun (WGS) entry which is preliminary data.</text>
</comment>
<gene>
    <name evidence="1" type="ORF">H4R21_002864</name>
</gene>
<keyword evidence="2" id="KW-1185">Reference proteome</keyword>
<name>A0ACC1L4E5_9FUNG</name>
<protein>
    <submittedName>
        <fullName evidence="1">Uncharacterized protein</fullName>
    </submittedName>
</protein>
<reference evidence="1" key="1">
    <citation type="submission" date="2022-07" db="EMBL/GenBank/DDBJ databases">
        <title>Phylogenomic reconstructions and comparative analyses of Kickxellomycotina fungi.</title>
        <authorList>
            <person name="Reynolds N.K."/>
            <person name="Stajich J.E."/>
            <person name="Barry K."/>
            <person name="Grigoriev I.V."/>
            <person name="Crous P."/>
            <person name="Smith M.E."/>
        </authorList>
    </citation>
    <scope>NUCLEOTIDE SEQUENCE</scope>
    <source>
        <strain evidence="1">BCRC 34780</strain>
    </source>
</reference>
<accession>A0ACC1L4E5</accession>
<sequence length="73" mass="7798">MAEKPPCQSQACALQDCLWRSDFQEARCQGALAALRKCCRELLARGGASRCCPSGAAAAARKRAAPPAPEEHR</sequence>
<dbReference type="EMBL" id="JANBUN010000808">
    <property type="protein sequence ID" value="KAJ2801230.1"/>
    <property type="molecule type" value="Genomic_DNA"/>
</dbReference>
<evidence type="ECO:0000313" key="1">
    <source>
        <dbReference type="EMBL" id="KAJ2801230.1"/>
    </source>
</evidence>